<dbReference type="FunFam" id="3.30.160.60:FF:001666">
    <property type="entry name" value="MDS1 and EVI1 complex locus"/>
    <property type="match status" value="1"/>
</dbReference>
<evidence type="ECO:0000256" key="6">
    <source>
        <dbReference type="ARBA" id="ARBA00023242"/>
    </source>
</evidence>
<name>A0A8S4PDU2_OWEFU</name>
<dbReference type="FunFam" id="3.30.160.60:FF:000100">
    <property type="entry name" value="Zinc finger 45-like"/>
    <property type="match status" value="1"/>
</dbReference>
<feature type="domain" description="C2H2-type" evidence="8">
    <location>
        <begin position="219"/>
        <end position="246"/>
    </location>
</feature>
<evidence type="ECO:0000256" key="2">
    <source>
        <dbReference type="ARBA" id="ARBA00022723"/>
    </source>
</evidence>
<keyword evidence="6" id="KW-0539">Nucleus</keyword>
<evidence type="ECO:0000256" key="3">
    <source>
        <dbReference type="ARBA" id="ARBA00022737"/>
    </source>
</evidence>
<dbReference type="GO" id="GO:0008270">
    <property type="term" value="F:zinc ion binding"/>
    <property type="evidence" value="ECO:0007669"/>
    <property type="project" value="UniProtKB-KW"/>
</dbReference>
<gene>
    <name evidence="9" type="ORF">OFUS_LOCUS16590</name>
</gene>
<dbReference type="PROSITE" id="PS00028">
    <property type="entry name" value="ZINC_FINGER_C2H2_1"/>
    <property type="match status" value="5"/>
</dbReference>
<comment type="caution">
    <text evidence="9">The sequence shown here is derived from an EMBL/GenBank/DDBJ whole genome shotgun (WGS) entry which is preliminary data.</text>
</comment>
<dbReference type="InterPro" id="IPR013087">
    <property type="entry name" value="Znf_C2H2_type"/>
</dbReference>
<protein>
    <recommendedName>
        <fullName evidence="8">C2H2-type domain-containing protein</fullName>
    </recommendedName>
</protein>
<evidence type="ECO:0000313" key="9">
    <source>
        <dbReference type="EMBL" id="CAH1791514.1"/>
    </source>
</evidence>
<feature type="domain" description="C2H2-type" evidence="8">
    <location>
        <begin position="247"/>
        <end position="274"/>
    </location>
</feature>
<dbReference type="InterPro" id="IPR036236">
    <property type="entry name" value="Znf_C2H2_sf"/>
</dbReference>
<dbReference type="Gene3D" id="3.30.160.60">
    <property type="entry name" value="Classic Zinc Finger"/>
    <property type="match status" value="5"/>
</dbReference>
<dbReference type="GO" id="GO:0000981">
    <property type="term" value="F:DNA-binding transcription factor activity, RNA polymerase II-specific"/>
    <property type="evidence" value="ECO:0007669"/>
    <property type="project" value="TreeGrafter"/>
</dbReference>
<dbReference type="EMBL" id="CAIIXF020000008">
    <property type="protein sequence ID" value="CAH1791514.1"/>
    <property type="molecule type" value="Genomic_DNA"/>
</dbReference>
<dbReference type="OrthoDB" id="6077919at2759"/>
<dbReference type="Pfam" id="PF18868">
    <property type="entry name" value="zf-C2H2_3rep"/>
    <property type="match status" value="1"/>
</dbReference>
<dbReference type="Proteomes" id="UP000749559">
    <property type="component" value="Unassembled WGS sequence"/>
</dbReference>
<dbReference type="GO" id="GO:0000977">
    <property type="term" value="F:RNA polymerase II transcription regulatory region sequence-specific DNA binding"/>
    <property type="evidence" value="ECO:0007669"/>
    <property type="project" value="TreeGrafter"/>
</dbReference>
<evidence type="ECO:0000256" key="7">
    <source>
        <dbReference type="PROSITE-ProRule" id="PRU00042"/>
    </source>
</evidence>
<feature type="domain" description="C2H2-type" evidence="8">
    <location>
        <begin position="193"/>
        <end position="220"/>
    </location>
</feature>
<keyword evidence="4 7" id="KW-0863">Zinc-finger</keyword>
<keyword evidence="10" id="KW-1185">Reference proteome</keyword>
<dbReference type="AlphaFoldDB" id="A0A8S4PDU2"/>
<evidence type="ECO:0000256" key="4">
    <source>
        <dbReference type="ARBA" id="ARBA00022771"/>
    </source>
</evidence>
<comment type="subcellular location">
    <subcellularLocation>
        <location evidence="1">Nucleus</location>
    </subcellularLocation>
</comment>
<feature type="domain" description="C2H2-type" evidence="8">
    <location>
        <begin position="34"/>
        <end position="62"/>
    </location>
</feature>
<organism evidence="9 10">
    <name type="scientific">Owenia fusiformis</name>
    <name type="common">Polychaete worm</name>
    <dbReference type="NCBI Taxonomy" id="6347"/>
    <lineage>
        <taxon>Eukaryota</taxon>
        <taxon>Metazoa</taxon>
        <taxon>Spiralia</taxon>
        <taxon>Lophotrochozoa</taxon>
        <taxon>Annelida</taxon>
        <taxon>Polychaeta</taxon>
        <taxon>Sedentaria</taxon>
        <taxon>Canalipalpata</taxon>
        <taxon>Sabellida</taxon>
        <taxon>Oweniida</taxon>
        <taxon>Oweniidae</taxon>
        <taxon>Owenia</taxon>
    </lineage>
</organism>
<keyword evidence="3" id="KW-0677">Repeat</keyword>
<dbReference type="PANTHER" id="PTHR24379:SF127">
    <property type="entry name" value="BLOODY FINGERS-RELATED"/>
    <property type="match status" value="1"/>
</dbReference>
<evidence type="ECO:0000313" key="10">
    <source>
        <dbReference type="Proteomes" id="UP000749559"/>
    </source>
</evidence>
<accession>A0A8S4PDU2</accession>
<dbReference type="SMART" id="SM00355">
    <property type="entry name" value="ZnF_C2H2"/>
    <property type="match status" value="8"/>
</dbReference>
<dbReference type="SUPFAM" id="SSF57667">
    <property type="entry name" value="beta-beta-alpha zinc fingers"/>
    <property type="match status" value="4"/>
</dbReference>
<dbReference type="Pfam" id="PF13912">
    <property type="entry name" value="zf-C2H2_6"/>
    <property type="match status" value="2"/>
</dbReference>
<dbReference type="PANTHER" id="PTHR24379">
    <property type="entry name" value="KRAB AND ZINC FINGER DOMAIN-CONTAINING"/>
    <property type="match status" value="1"/>
</dbReference>
<feature type="domain" description="C2H2-type" evidence="8">
    <location>
        <begin position="125"/>
        <end position="153"/>
    </location>
</feature>
<evidence type="ECO:0000256" key="5">
    <source>
        <dbReference type="ARBA" id="ARBA00022833"/>
    </source>
</evidence>
<dbReference type="Pfam" id="PF00096">
    <property type="entry name" value="zf-C2H2"/>
    <property type="match status" value="1"/>
</dbReference>
<keyword evidence="2" id="KW-0479">Metal-binding</keyword>
<feature type="domain" description="C2H2-type" evidence="8">
    <location>
        <begin position="91"/>
        <end position="119"/>
    </location>
</feature>
<keyword evidence="5" id="KW-0862">Zinc</keyword>
<dbReference type="InterPro" id="IPR040689">
    <property type="entry name" value="SUVR5_Znf-C2H2_3rpt"/>
</dbReference>
<evidence type="ECO:0000259" key="8">
    <source>
        <dbReference type="PROSITE" id="PS50157"/>
    </source>
</evidence>
<feature type="domain" description="C2H2-type" evidence="8">
    <location>
        <begin position="165"/>
        <end position="192"/>
    </location>
</feature>
<reference evidence="9" key="1">
    <citation type="submission" date="2022-03" db="EMBL/GenBank/DDBJ databases">
        <authorList>
            <person name="Martin C."/>
        </authorList>
    </citation>
    <scope>NUCLEOTIDE SEQUENCE</scope>
</reference>
<proteinExistence type="predicted"/>
<dbReference type="PROSITE" id="PS50157">
    <property type="entry name" value="ZINC_FINGER_C2H2_2"/>
    <property type="match status" value="7"/>
</dbReference>
<sequence length="289" mass="32984">MLIVQKYFVCSTVFFFFSGEHPYVTVDANDSLVYNCDVCSATFKAALTLRKHLMNNHNFERPLKCMYCEKRSLNFKKLSNHVLRQHKPCQMKCEICSKVFSLQCNLEAHIVNIHKGGNIAQKIPQICPTCGKVYQSKKSLASHVLMVHEDGKVRFKQNQAAKPPGVCLTCGKMFSTLKSLRIHEKNHSTIRPHVCQQCGVSYAVKDQLNRHMSSHEKPFECDTCGAKFSRRYNLKQHEKVHSGVKEYECKICGRQFTQLAALCGHSKTCGKEELEVKTTNYGSDYIAYN</sequence>
<evidence type="ECO:0000256" key="1">
    <source>
        <dbReference type="ARBA" id="ARBA00004123"/>
    </source>
</evidence>
<dbReference type="GO" id="GO:0005634">
    <property type="term" value="C:nucleus"/>
    <property type="evidence" value="ECO:0007669"/>
    <property type="project" value="UniProtKB-SubCell"/>
</dbReference>